<protein>
    <submittedName>
        <fullName evidence="1">Uncharacterized protein</fullName>
    </submittedName>
</protein>
<keyword evidence="2" id="KW-1185">Reference proteome</keyword>
<evidence type="ECO:0000313" key="1">
    <source>
        <dbReference type="EMBL" id="GAF47648.1"/>
    </source>
</evidence>
<name>X0PWH4_RHOWR</name>
<accession>X0PWH4</accession>
<gene>
    <name evidence="1" type="ORF">RW1_043_00830</name>
</gene>
<dbReference type="EMBL" id="BAWF01000043">
    <property type="protein sequence ID" value="GAF47648.1"/>
    <property type="molecule type" value="Genomic_DNA"/>
</dbReference>
<reference evidence="1 2" key="1">
    <citation type="submission" date="2014-02" db="EMBL/GenBank/DDBJ databases">
        <title>Whole genome shotgun sequence of Rhodococcus wratislaviensis NBRC 100605.</title>
        <authorList>
            <person name="Hosoyama A."/>
            <person name="Tsuchikane K."/>
            <person name="Yoshida I."/>
            <person name="Ohji S."/>
            <person name="Ichikawa N."/>
            <person name="Yamazoe A."/>
            <person name="Fujita N."/>
        </authorList>
    </citation>
    <scope>NUCLEOTIDE SEQUENCE [LARGE SCALE GENOMIC DNA]</scope>
    <source>
        <strain evidence="1 2">NBRC 100605</strain>
    </source>
</reference>
<comment type="caution">
    <text evidence="1">The sequence shown here is derived from an EMBL/GenBank/DDBJ whole genome shotgun (WGS) entry which is preliminary data.</text>
</comment>
<organism evidence="1 2">
    <name type="scientific">Rhodococcus wratislaviensis NBRC 100605</name>
    <dbReference type="NCBI Taxonomy" id="1219028"/>
    <lineage>
        <taxon>Bacteria</taxon>
        <taxon>Bacillati</taxon>
        <taxon>Actinomycetota</taxon>
        <taxon>Actinomycetes</taxon>
        <taxon>Mycobacteriales</taxon>
        <taxon>Nocardiaceae</taxon>
        <taxon>Rhodococcus</taxon>
    </lineage>
</organism>
<dbReference type="Proteomes" id="UP000019491">
    <property type="component" value="Unassembled WGS sequence"/>
</dbReference>
<proteinExistence type="predicted"/>
<evidence type="ECO:0000313" key="2">
    <source>
        <dbReference type="Proteomes" id="UP000019491"/>
    </source>
</evidence>
<sequence>MRVRDIARRNRGGETEIRFVRDPVPLRRIHEVRIGREFGEASLDNFTELKSVMIRL</sequence>
<dbReference type="AlphaFoldDB" id="X0PWH4"/>